<sequence length="680" mass="77778">MMHLKFSERKKSLLKLIARILIPILTGTVCSLFVPVEIRCSEKLYSAGASSVKLFKPVKNIAARLDVYYEDFEPVRITDELTLQEALGDPEENKKFIKRPAHLADELGIKRDLLSITILTEDDYLERAEFITKILHDNFDDMVFVIFTSDYKMDMLEGINTILLPDVGRNSDNEKMLFELISTDFASQFNFVFLSNGENLGVFEMKSFLEKQVSYQEIIFGSTLESGILFSTKILISRKEEIASICQKAKSSKWHVESWFVYCVKKIDEPLINIHPKLNPKTELSGSYDKLATHQKSSIASEINGLRKQLLKIETNMHSMTAPEITRQAQKMNQILYRDLLPSTRWDVLEWNYFEETELFSCQSQEVKCKFPTWLESEISDAKAFVKSISESLRNCFFTSSLSGYYATLKDHTRYLIDYDGPDCDTSLRFDLIRKTTGFELVNKLEFSHARMPLIVVLIVSKHNADFLPKFLKTLKNFKNSNLELLPVFITNPTTTFRSAKDRLAKSGLALVNKNAASADLTWHSTSSDVLFEADKREAFLTVLFEGINNDSAFITIEPSDIISEKLLDSCSRIASKENLSTVNIGFQFFSRKFRESMDNEIAKNEGFFNGVNTKTVCSTVSNLKNPESKQLRKLDPNLRFRSLVYNCNELSTSDDCINIQSKALGKRSSLGKWYTENNF</sequence>
<dbReference type="EC" id="2.4.1.-" evidence="1"/>
<reference evidence="2" key="1">
    <citation type="journal article" date="2010" name="Science">
        <title>Plasticity of animal genome architecture unmasked by rapid evolution of a pelagic tunicate.</title>
        <authorList>
            <person name="Denoeud F."/>
            <person name="Henriet S."/>
            <person name="Mungpakdee S."/>
            <person name="Aury J.M."/>
            <person name="Da Silva C."/>
            <person name="Brinkmann H."/>
            <person name="Mikhaleva J."/>
            <person name="Olsen L.C."/>
            <person name="Jubin C."/>
            <person name="Canestro C."/>
            <person name="Bouquet J.M."/>
            <person name="Danks G."/>
            <person name="Poulain J."/>
            <person name="Campsteijn C."/>
            <person name="Adamski M."/>
            <person name="Cross I."/>
            <person name="Yadetie F."/>
            <person name="Muffato M."/>
            <person name="Louis A."/>
            <person name="Butcher S."/>
            <person name="Tsagkogeorga G."/>
            <person name="Konrad A."/>
            <person name="Singh S."/>
            <person name="Jensen M.F."/>
            <person name="Cong E.H."/>
            <person name="Eikeseth-Otteraa H."/>
            <person name="Noel B."/>
            <person name="Anthouard V."/>
            <person name="Porcel B.M."/>
            <person name="Kachouri-Lafond R."/>
            <person name="Nishino A."/>
            <person name="Ugolini M."/>
            <person name="Chourrout P."/>
            <person name="Nishida H."/>
            <person name="Aasland R."/>
            <person name="Huzurbazar S."/>
            <person name="Westhof E."/>
            <person name="Delsuc F."/>
            <person name="Lehrach H."/>
            <person name="Reinhardt R."/>
            <person name="Weissenbach J."/>
            <person name="Roy S.W."/>
            <person name="Artiguenave F."/>
            <person name="Postlethwait J.H."/>
            <person name="Manak J.R."/>
            <person name="Thompson E.M."/>
            <person name="Jaillon O."/>
            <person name="Du Pasquier L."/>
            <person name="Boudinot P."/>
            <person name="Liberles D.A."/>
            <person name="Volff J.N."/>
            <person name="Philippe H."/>
            <person name="Lenhard B."/>
            <person name="Roest Crollius H."/>
            <person name="Wincker P."/>
            <person name="Chourrout D."/>
        </authorList>
    </citation>
    <scope>NUCLEOTIDE SEQUENCE [LARGE SCALE GENOMIC DNA]</scope>
</reference>
<keyword evidence="1" id="KW-0812">Transmembrane</keyword>
<comment type="subcellular location">
    <subcellularLocation>
        <location evidence="1">Golgi apparatus</location>
        <location evidence="1">Golgi stack membrane</location>
        <topology evidence="1">Single-pass type II membrane protein</topology>
    </subcellularLocation>
</comment>
<evidence type="ECO:0000313" key="2">
    <source>
        <dbReference type="EMBL" id="CBY36850.1"/>
    </source>
</evidence>
<keyword evidence="1" id="KW-0333">Golgi apparatus</keyword>
<keyword evidence="1" id="KW-0472">Membrane</keyword>
<dbReference type="GO" id="GO:0032580">
    <property type="term" value="C:Golgi cisterna membrane"/>
    <property type="evidence" value="ECO:0007669"/>
    <property type="project" value="UniProtKB-SubCell"/>
</dbReference>
<gene>
    <name evidence="2" type="ORF">GSOID_T00029890001</name>
</gene>
<dbReference type="AlphaFoldDB" id="E4YMZ1"/>
<dbReference type="EMBL" id="FN654851">
    <property type="protein sequence ID" value="CBY36850.1"/>
    <property type="molecule type" value="Genomic_DNA"/>
</dbReference>
<keyword evidence="1" id="KW-0808">Transferase</keyword>
<protein>
    <recommendedName>
        <fullName evidence="1">Hexosyltransferase</fullName>
        <ecNumber evidence="1">2.4.1.-</ecNumber>
    </recommendedName>
</protein>
<dbReference type="Pfam" id="PF05679">
    <property type="entry name" value="CHGN"/>
    <property type="match status" value="1"/>
</dbReference>
<dbReference type="Proteomes" id="UP000011014">
    <property type="component" value="Unassembled WGS sequence"/>
</dbReference>
<keyword evidence="1" id="KW-0735">Signal-anchor</keyword>
<evidence type="ECO:0000256" key="1">
    <source>
        <dbReference type="RuleBase" id="RU364016"/>
    </source>
</evidence>
<accession>E4YMZ1</accession>
<dbReference type="InterPro" id="IPR008428">
    <property type="entry name" value="Chond_GalNAc"/>
</dbReference>
<organism evidence="2">
    <name type="scientific">Oikopleura dioica</name>
    <name type="common">Tunicate</name>
    <dbReference type="NCBI Taxonomy" id="34765"/>
    <lineage>
        <taxon>Eukaryota</taxon>
        <taxon>Metazoa</taxon>
        <taxon>Chordata</taxon>
        <taxon>Tunicata</taxon>
        <taxon>Appendicularia</taxon>
        <taxon>Copelata</taxon>
        <taxon>Oikopleuridae</taxon>
        <taxon>Oikopleura</taxon>
    </lineage>
</organism>
<keyword evidence="1" id="KW-1133">Transmembrane helix</keyword>
<proteinExistence type="inferred from homology"/>
<name>E4YMZ1_OIKDI</name>
<feature type="transmembrane region" description="Helical" evidence="1">
    <location>
        <begin position="12"/>
        <end position="34"/>
    </location>
</feature>
<dbReference type="GO" id="GO:0008376">
    <property type="term" value="F:acetylgalactosaminyltransferase activity"/>
    <property type="evidence" value="ECO:0007669"/>
    <property type="project" value="InterPro"/>
</dbReference>
<comment type="similarity">
    <text evidence="1">Belongs to the chondroitin N-acetylgalactosaminyltransferase family.</text>
</comment>